<feature type="compositionally biased region" description="Low complexity" evidence="1">
    <location>
        <begin position="118"/>
        <end position="129"/>
    </location>
</feature>
<evidence type="ECO:0000313" key="3">
    <source>
        <dbReference type="Proteomes" id="UP000000226"/>
    </source>
</evidence>
<feature type="region of interest" description="Disordered" evidence="1">
    <location>
        <begin position="56"/>
        <end position="75"/>
    </location>
</feature>
<dbReference type="Proteomes" id="UP000000226">
    <property type="component" value="Chromosome 3"/>
</dbReference>
<dbReference type="SMR" id="V7CBT7"/>
<dbReference type="OrthoDB" id="611564at2759"/>
<sequence length="207" mass="23284">MHDLFSSLTGFAWNQSSKKFEADDEVWDSLIQAKPFADKWCVNSIRNYDLMEEPWSNDRATGNGGRTLRQATRHGPMENIRVNLSDNNMDYIPKPLEFDAPDAPDEDLPRSPGPHVESTNSPSNTQSTPFQATSETSSSKGSKRKAPMVDVIENQFSMLNNNLAVFGSYMKHGNEVATDLVEIAHIQATSTQDVATDIRRHTDYYHM</sequence>
<reference evidence="3" key="1">
    <citation type="journal article" date="2014" name="Nat. Genet.">
        <title>A reference genome for common bean and genome-wide analysis of dual domestications.</title>
        <authorList>
            <person name="Schmutz J."/>
            <person name="McClean P.E."/>
            <person name="Mamidi S."/>
            <person name="Wu G.A."/>
            <person name="Cannon S.B."/>
            <person name="Grimwood J."/>
            <person name="Jenkins J."/>
            <person name="Shu S."/>
            <person name="Song Q."/>
            <person name="Chavarro C."/>
            <person name="Torres-Torres M."/>
            <person name="Geffroy V."/>
            <person name="Moghaddam S.M."/>
            <person name="Gao D."/>
            <person name="Abernathy B."/>
            <person name="Barry K."/>
            <person name="Blair M."/>
            <person name="Brick M.A."/>
            <person name="Chovatia M."/>
            <person name="Gepts P."/>
            <person name="Goodstein D.M."/>
            <person name="Gonzales M."/>
            <person name="Hellsten U."/>
            <person name="Hyten D.L."/>
            <person name="Jia G."/>
            <person name="Kelly J.D."/>
            <person name="Kudrna D."/>
            <person name="Lee R."/>
            <person name="Richard M.M."/>
            <person name="Miklas P.N."/>
            <person name="Osorno J.M."/>
            <person name="Rodrigues J."/>
            <person name="Thareau V."/>
            <person name="Urrea C.A."/>
            <person name="Wang M."/>
            <person name="Yu Y."/>
            <person name="Zhang M."/>
            <person name="Wing R.A."/>
            <person name="Cregan P.B."/>
            <person name="Rokhsar D.S."/>
            <person name="Jackson S.A."/>
        </authorList>
    </citation>
    <scope>NUCLEOTIDE SEQUENCE [LARGE SCALE GENOMIC DNA]</scope>
    <source>
        <strain evidence="3">cv. G19833</strain>
    </source>
</reference>
<keyword evidence="3" id="KW-1185">Reference proteome</keyword>
<evidence type="ECO:0000313" key="2">
    <source>
        <dbReference type="EMBL" id="ESW26366.1"/>
    </source>
</evidence>
<name>V7CBT7_PHAVU</name>
<protein>
    <recommendedName>
        <fullName evidence="4">Myb/SANT-like domain-containing protein</fullName>
    </recommendedName>
</protein>
<organism evidence="2 3">
    <name type="scientific">Phaseolus vulgaris</name>
    <name type="common">Kidney bean</name>
    <name type="synonym">French bean</name>
    <dbReference type="NCBI Taxonomy" id="3885"/>
    <lineage>
        <taxon>Eukaryota</taxon>
        <taxon>Viridiplantae</taxon>
        <taxon>Streptophyta</taxon>
        <taxon>Embryophyta</taxon>
        <taxon>Tracheophyta</taxon>
        <taxon>Spermatophyta</taxon>
        <taxon>Magnoliopsida</taxon>
        <taxon>eudicotyledons</taxon>
        <taxon>Gunneridae</taxon>
        <taxon>Pentapetalae</taxon>
        <taxon>rosids</taxon>
        <taxon>fabids</taxon>
        <taxon>Fabales</taxon>
        <taxon>Fabaceae</taxon>
        <taxon>Papilionoideae</taxon>
        <taxon>50 kb inversion clade</taxon>
        <taxon>NPAAA clade</taxon>
        <taxon>indigoferoid/millettioid clade</taxon>
        <taxon>Phaseoleae</taxon>
        <taxon>Phaseolus</taxon>
    </lineage>
</organism>
<feature type="region of interest" description="Disordered" evidence="1">
    <location>
        <begin position="91"/>
        <end position="146"/>
    </location>
</feature>
<proteinExistence type="predicted"/>
<accession>V7CBT7</accession>
<dbReference type="PANTHER" id="PTHR46929:SF4">
    <property type="entry name" value="MYB_SANT-LIKE DOMAIN-CONTAINING PROTEIN"/>
    <property type="match status" value="1"/>
</dbReference>
<dbReference type="EMBL" id="CM002290">
    <property type="protein sequence ID" value="ESW26366.1"/>
    <property type="molecule type" value="Genomic_DNA"/>
</dbReference>
<dbReference type="Gramene" id="ESW26366">
    <property type="protein sequence ID" value="ESW26366"/>
    <property type="gene ID" value="PHAVU_003G113600g"/>
</dbReference>
<dbReference type="AlphaFoldDB" id="V7CBT7"/>
<evidence type="ECO:0000256" key="1">
    <source>
        <dbReference type="SAM" id="MobiDB-lite"/>
    </source>
</evidence>
<feature type="compositionally biased region" description="Polar residues" evidence="1">
    <location>
        <begin position="130"/>
        <end position="140"/>
    </location>
</feature>
<evidence type="ECO:0008006" key="4">
    <source>
        <dbReference type="Google" id="ProtNLM"/>
    </source>
</evidence>
<gene>
    <name evidence="2" type="ORF">PHAVU_003G113600g</name>
</gene>
<dbReference type="PANTHER" id="PTHR46929">
    <property type="entry name" value="EXPRESSED PROTEIN"/>
    <property type="match status" value="1"/>
</dbReference>